<name>A0A4D9D568_9STRA</name>
<keyword evidence="1" id="KW-0732">Signal</keyword>
<dbReference type="Proteomes" id="UP000355283">
    <property type="component" value="Unassembled WGS sequence"/>
</dbReference>
<keyword evidence="3" id="KW-1185">Reference proteome</keyword>
<evidence type="ECO:0000256" key="1">
    <source>
        <dbReference type="SAM" id="SignalP"/>
    </source>
</evidence>
<dbReference type="AlphaFoldDB" id="A0A4D9D568"/>
<feature type="signal peptide" evidence="1">
    <location>
        <begin position="1"/>
        <end position="21"/>
    </location>
</feature>
<evidence type="ECO:0000313" key="2">
    <source>
        <dbReference type="EMBL" id="TFJ85507.1"/>
    </source>
</evidence>
<evidence type="ECO:0000313" key="3">
    <source>
        <dbReference type="Proteomes" id="UP000355283"/>
    </source>
</evidence>
<dbReference type="PANTHER" id="PTHR34290">
    <property type="entry name" value="SI:CH73-390P7.2"/>
    <property type="match status" value="1"/>
</dbReference>
<dbReference type="GO" id="GO:0015035">
    <property type="term" value="F:protein-disulfide reductase activity"/>
    <property type="evidence" value="ECO:0007669"/>
    <property type="project" value="InterPro"/>
</dbReference>
<organism evidence="2 3">
    <name type="scientific">Nannochloropsis salina CCMP1776</name>
    <dbReference type="NCBI Taxonomy" id="1027361"/>
    <lineage>
        <taxon>Eukaryota</taxon>
        <taxon>Sar</taxon>
        <taxon>Stramenopiles</taxon>
        <taxon>Ochrophyta</taxon>
        <taxon>Eustigmatophyceae</taxon>
        <taxon>Eustigmatales</taxon>
        <taxon>Monodopsidaceae</taxon>
        <taxon>Microchloropsis</taxon>
        <taxon>Microchloropsis salina</taxon>
    </lineage>
</organism>
<protein>
    <recommendedName>
        <fullName evidence="4">Thiol-disulfide oxidoreductase DCC</fullName>
    </recommendedName>
</protein>
<gene>
    <name evidence="2" type="ORF">NSK_003017</name>
</gene>
<dbReference type="InterPro" id="IPR007263">
    <property type="entry name" value="DCC1-like"/>
</dbReference>
<dbReference type="PANTHER" id="PTHR34290:SF2">
    <property type="entry name" value="OS04G0668800 PROTEIN"/>
    <property type="match status" value="1"/>
</dbReference>
<sequence>MMARVLLRGIWALSSATSAASFVVPVSRHAGGAARGAPLSRSIARGIGSGLSSSWDVVSVIPSRSLSSLKATSVGSTTTSTAPDSDVKPWKINLLYDGKCSLCMKEVTFLQKRDVDGNILFTDLNDPNFKAEENGGVDYEAGMKYIHAVLPDGEVVKGVEVFRRVYEVIGLGWVYAATKIPFIGAAADWAYDQWAIRRLQITGRPDLEVILKQRQEELKKKDFSCDDEGECEIDWDKL</sequence>
<proteinExistence type="predicted"/>
<comment type="caution">
    <text evidence="2">The sequence shown here is derived from an EMBL/GenBank/DDBJ whole genome shotgun (WGS) entry which is preliminary data.</text>
</comment>
<dbReference type="Pfam" id="PF04134">
    <property type="entry name" value="DCC1-like"/>
    <property type="match status" value="1"/>
</dbReference>
<dbReference type="EMBL" id="SDOX01000011">
    <property type="protein sequence ID" value="TFJ85507.1"/>
    <property type="molecule type" value="Genomic_DNA"/>
</dbReference>
<dbReference type="InterPro" id="IPR044691">
    <property type="entry name" value="DCC1_Trx"/>
</dbReference>
<reference evidence="2 3" key="1">
    <citation type="submission" date="2019-01" db="EMBL/GenBank/DDBJ databases">
        <title>Nuclear Genome Assembly of the Microalgal Biofuel strain Nannochloropsis salina CCMP1776.</title>
        <authorList>
            <person name="Hovde B."/>
        </authorList>
    </citation>
    <scope>NUCLEOTIDE SEQUENCE [LARGE SCALE GENOMIC DNA]</scope>
    <source>
        <strain evidence="2 3">CCMP1776</strain>
    </source>
</reference>
<evidence type="ECO:0008006" key="4">
    <source>
        <dbReference type="Google" id="ProtNLM"/>
    </source>
</evidence>
<feature type="chain" id="PRO_5020026208" description="Thiol-disulfide oxidoreductase DCC" evidence="1">
    <location>
        <begin position="22"/>
        <end position="238"/>
    </location>
</feature>
<dbReference type="OrthoDB" id="441708at2759"/>
<accession>A0A4D9D568</accession>